<evidence type="ECO:0000313" key="2">
    <source>
        <dbReference type="Proteomes" id="UP000824469"/>
    </source>
</evidence>
<reference evidence="1 2" key="1">
    <citation type="journal article" date="2021" name="Nat. Plants">
        <title>The Taxus genome provides insights into paclitaxel biosynthesis.</title>
        <authorList>
            <person name="Xiong X."/>
            <person name="Gou J."/>
            <person name="Liao Q."/>
            <person name="Li Y."/>
            <person name="Zhou Q."/>
            <person name="Bi G."/>
            <person name="Li C."/>
            <person name="Du R."/>
            <person name="Wang X."/>
            <person name="Sun T."/>
            <person name="Guo L."/>
            <person name="Liang H."/>
            <person name="Lu P."/>
            <person name="Wu Y."/>
            <person name="Zhang Z."/>
            <person name="Ro D.K."/>
            <person name="Shang Y."/>
            <person name="Huang S."/>
            <person name="Yan J."/>
        </authorList>
    </citation>
    <scope>NUCLEOTIDE SEQUENCE [LARGE SCALE GENOMIC DNA]</scope>
    <source>
        <strain evidence="1">Ta-2019</strain>
    </source>
</reference>
<gene>
    <name evidence="1" type="ORF">KI387_033738</name>
</gene>
<feature type="non-terminal residue" evidence="1">
    <location>
        <position position="1"/>
    </location>
</feature>
<proteinExistence type="predicted"/>
<keyword evidence="2" id="KW-1185">Reference proteome</keyword>
<accession>A0AA38BYR3</accession>
<dbReference type="EMBL" id="JAHRHJ020003813">
    <property type="protein sequence ID" value="KAH9289621.1"/>
    <property type="molecule type" value="Genomic_DNA"/>
</dbReference>
<organism evidence="1 2">
    <name type="scientific">Taxus chinensis</name>
    <name type="common">Chinese yew</name>
    <name type="synonym">Taxus wallichiana var. chinensis</name>
    <dbReference type="NCBI Taxonomy" id="29808"/>
    <lineage>
        <taxon>Eukaryota</taxon>
        <taxon>Viridiplantae</taxon>
        <taxon>Streptophyta</taxon>
        <taxon>Embryophyta</taxon>
        <taxon>Tracheophyta</taxon>
        <taxon>Spermatophyta</taxon>
        <taxon>Pinopsida</taxon>
        <taxon>Pinidae</taxon>
        <taxon>Conifers II</taxon>
        <taxon>Cupressales</taxon>
        <taxon>Taxaceae</taxon>
        <taxon>Taxus</taxon>
    </lineage>
</organism>
<dbReference type="Proteomes" id="UP000824469">
    <property type="component" value="Unassembled WGS sequence"/>
</dbReference>
<comment type="caution">
    <text evidence="1">The sequence shown here is derived from an EMBL/GenBank/DDBJ whole genome shotgun (WGS) entry which is preliminary data.</text>
</comment>
<evidence type="ECO:0000313" key="1">
    <source>
        <dbReference type="EMBL" id="KAH9289621.1"/>
    </source>
</evidence>
<protein>
    <submittedName>
        <fullName evidence="1">Uncharacterized protein</fullName>
    </submittedName>
</protein>
<dbReference type="AlphaFoldDB" id="A0AA38BYR3"/>
<feature type="non-terminal residue" evidence="1">
    <location>
        <position position="66"/>
    </location>
</feature>
<sequence>NYFLTSKKEVKFPLLMEEEEDQIQTMEFDGSHSSVGSRAGVLLYSSSNELYPFAYKMQFDNKNNTA</sequence>
<name>A0AA38BYR3_TAXCH</name>